<feature type="transmembrane region" description="Helical" evidence="2">
    <location>
        <begin position="137"/>
        <end position="157"/>
    </location>
</feature>
<dbReference type="AlphaFoldDB" id="A0A543A905"/>
<gene>
    <name evidence="3" type="ORF">FB381_2867</name>
</gene>
<accession>A0A543A905</accession>
<keyword evidence="4" id="KW-1185">Reference proteome</keyword>
<reference evidence="3 4" key="1">
    <citation type="submission" date="2019-06" db="EMBL/GenBank/DDBJ databases">
        <title>Sequencing the genomes of 1000 actinobacteria strains.</title>
        <authorList>
            <person name="Klenk H.-P."/>
        </authorList>
    </citation>
    <scope>NUCLEOTIDE SEQUENCE [LARGE SCALE GENOMIC DNA]</scope>
    <source>
        <strain evidence="3 4">DSM 25218</strain>
    </source>
</reference>
<name>A0A543A905_9ACTN</name>
<evidence type="ECO:0000313" key="4">
    <source>
        <dbReference type="Proteomes" id="UP000320209"/>
    </source>
</evidence>
<feature type="transmembrane region" description="Helical" evidence="2">
    <location>
        <begin position="102"/>
        <end position="125"/>
    </location>
</feature>
<dbReference type="Proteomes" id="UP000320209">
    <property type="component" value="Unassembled WGS sequence"/>
</dbReference>
<protein>
    <submittedName>
        <fullName evidence="3">Uncharacterized protein</fullName>
    </submittedName>
</protein>
<evidence type="ECO:0000256" key="1">
    <source>
        <dbReference type="SAM" id="Coils"/>
    </source>
</evidence>
<dbReference type="OrthoDB" id="9891486at2"/>
<keyword evidence="2" id="KW-0472">Membrane</keyword>
<organism evidence="3 4">
    <name type="scientific">Nocardioides albertanoniae</name>
    <dbReference type="NCBI Taxonomy" id="1175486"/>
    <lineage>
        <taxon>Bacteria</taxon>
        <taxon>Bacillati</taxon>
        <taxon>Actinomycetota</taxon>
        <taxon>Actinomycetes</taxon>
        <taxon>Propionibacteriales</taxon>
        <taxon>Nocardioidaceae</taxon>
        <taxon>Nocardioides</taxon>
    </lineage>
</organism>
<feature type="transmembrane region" description="Helical" evidence="2">
    <location>
        <begin position="67"/>
        <end position="90"/>
    </location>
</feature>
<keyword evidence="2" id="KW-1133">Transmembrane helix</keyword>
<evidence type="ECO:0000313" key="3">
    <source>
        <dbReference type="EMBL" id="TQL68966.1"/>
    </source>
</evidence>
<keyword evidence="1" id="KW-0175">Coiled coil</keyword>
<keyword evidence="2" id="KW-0812">Transmembrane</keyword>
<dbReference type="RefSeq" id="WP_141780893.1">
    <property type="nucleotide sequence ID" value="NZ_VFOV01000001.1"/>
</dbReference>
<evidence type="ECO:0000256" key="2">
    <source>
        <dbReference type="SAM" id="Phobius"/>
    </source>
</evidence>
<feature type="coiled-coil region" evidence="1">
    <location>
        <begin position="190"/>
        <end position="236"/>
    </location>
</feature>
<comment type="caution">
    <text evidence="3">The sequence shown here is derived from an EMBL/GenBank/DDBJ whole genome shotgun (WGS) entry which is preliminary data.</text>
</comment>
<sequence length="292" mass="30797">MDDTNGAGADALRARVERRVSGTPTGQITAATVDEIVLQETGTDKSLTTLLSDAEETRFGITGGARAALNAGTSLNCFGLLAVVAAAAAWGGVFGRYESPGWTWMVPTLAPVVAAAAVIVAIFSLGRPATRMASGGISIGFVIIAVAGGVTSYAFDLEPTEQWSIWASIAVGGAAVVWLHLVRLLNSDESRDLELALLRARREARALLAEERARFLPRLEGALHAAQADLDELETLWTFAADRVAKRGVTLDRADGPVGASLLASILSIPHDAHDRAGEDAEAEWEKKRSIQ</sequence>
<proteinExistence type="predicted"/>
<feature type="transmembrane region" description="Helical" evidence="2">
    <location>
        <begin position="163"/>
        <end position="182"/>
    </location>
</feature>
<dbReference type="EMBL" id="VFOV01000001">
    <property type="protein sequence ID" value="TQL68966.1"/>
    <property type="molecule type" value="Genomic_DNA"/>
</dbReference>